<feature type="transmembrane region" description="Helical" evidence="6">
    <location>
        <begin position="260"/>
        <end position="278"/>
    </location>
</feature>
<dbReference type="AlphaFoldDB" id="F0TA00"/>
<dbReference type="InterPro" id="IPR001905">
    <property type="entry name" value="Ammonium_transpt"/>
</dbReference>
<comment type="similarity">
    <text evidence="2 6">Belongs to the ammonia transporter channel (TC 1.A.11.2) family.</text>
</comment>
<evidence type="ECO:0000313" key="9">
    <source>
        <dbReference type="Proteomes" id="UP000007490"/>
    </source>
</evidence>
<sequence>MVVLDSGDTAWMLISTALVILMTIPGVALFYGGLIRRENVLNTIFLSFVSFAIVSIIWFVYGYDLTFGSDMWGFMGSIANPLFGGVIESNTLSTYAPTIPTGLYAIFQMTFAAITVALISGAVVERMKFSAWLAFIPIWATLVYMPVAHWMWGGGWLAQMGALDFAGGTVVHVNCGMAALALVMLLGARKNSNLLPHHLGYSIIGTGLLWFGWFGFNAGSALGATNLAVSAMIVTNISACVGMMTWILMDKLQTGKPTILGALSGAIAGLAAITPAAGYVNVTAAIIIGFVAAICAYFAVSHLKPRFGYDDSLDVFGIHGVCGIVGTIAVGFFATPLINSAIKGGLIAGNPAQIGIQLLAVLVIGAYAFVMTLIIGKVIDKTIGLRVETQDEVQGLDINLHEESGYRLS</sequence>
<dbReference type="OrthoDB" id="10960at2157"/>
<reference evidence="8 9" key="2">
    <citation type="journal article" date="2014" name="Int. J. Syst. Evol. Microbiol.">
        <title>Methanobacterium paludis sp. nov. and a novel strain of Methanobacterium lacus isolated from northern peatlands.</title>
        <authorList>
            <person name="Cadillo-Quiroz H."/>
            <person name="Brauer S.L."/>
            <person name="Goodson N."/>
            <person name="Yavitt J.B."/>
            <person name="Zinder S.H."/>
        </authorList>
    </citation>
    <scope>NUCLEOTIDE SEQUENCE [LARGE SCALE GENOMIC DNA]</scope>
    <source>
        <strain evidence="8 9">AL-21</strain>
    </source>
</reference>
<feature type="transmembrane region" description="Helical" evidence="6">
    <location>
        <begin position="165"/>
        <end position="187"/>
    </location>
</feature>
<feature type="transmembrane region" description="Helical" evidence="6">
    <location>
        <begin position="12"/>
        <end position="33"/>
    </location>
</feature>
<dbReference type="InterPro" id="IPR002229">
    <property type="entry name" value="RhesusRHD"/>
</dbReference>
<dbReference type="HOGENOM" id="CLU_000445_33_0_2"/>
<dbReference type="PANTHER" id="PTHR43029:SF21">
    <property type="entry name" value="AMMONIUM TRANSPORTER 1"/>
    <property type="match status" value="1"/>
</dbReference>
<keyword evidence="3 6" id="KW-0812">Transmembrane</keyword>
<name>F0TA00_METLA</name>
<feature type="transmembrane region" description="Helical" evidence="6">
    <location>
        <begin position="228"/>
        <end position="248"/>
    </location>
</feature>
<dbReference type="Pfam" id="PF00909">
    <property type="entry name" value="Ammonium_transp"/>
    <property type="match status" value="1"/>
</dbReference>
<feature type="transmembrane region" description="Helical" evidence="6">
    <location>
        <begin position="315"/>
        <end position="334"/>
    </location>
</feature>
<organism evidence="8 9">
    <name type="scientific">Methanobacterium lacus (strain AL-21)</name>
    <dbReference type="NCBI Taxonomy" id="877455"/>
    <lineage>
        <taxon>Archaea</taxon>
        <taxon>Methanobacteriati</taxon>
        <taxon>Methanobacteriota</taxon>
        <taxon>Methanomada group</taxon>
        <taxon>Methanobacteria</taxon>
        <taxon>Methanobacteriales</taxon>
        <taxon>Methanobacteriaceae</taxon>
        <taxon>Methanobacterium</taxon>
    </lineage>
</organism>
<keyword evidence="9" id="KW-1185">Reference proteome</keyword>
<evidence type="ECO:0000256" key="1">
    <source>
        <dbReference type="ARBA" id="ARBA00004141"/>
    </source>
</evidence>
<evidence type="ECO:0000256" key="4">
    <source>
        <dbReference type="ARBA" id="ARBA00022989"/>
    </source>
</evidence>
<evidence type="ECO:0000256" key="3">
    <source>
        <dbReference type="ARBA" id="ARBA00022692"/>
    </source>
</evidence>
<dbReference type="RefSeq" id="WP_013644174.1">
    <property type="nucleotide sequence ID" value="NC_015216.1"/>
</dbReference>
<accession>F0TA00</accession>
<gene>
    <name evidence="8" type="ordered locus">Metbo_0572</name>
</gene>
<reference evidence="9" key="1">
    <citation type="submission" date="2011-02" db="EMBL/GenBank/DDBJ databases">
        <title>Complete sequence of Methanobacterium sp. AL-21.</title>
        <authorList>
            <consortium name="US DOE Joint Genome Institute"/>
            <person name="Lucas S."/>
            <person name="Copeland A."/>
            <person name="Lapidus A."/>
            <person name="Cheng J.-F."/>
            <person name="Goodwin L."/>
            <person name="Pitluck S."/>
            <person name="Chertkov O."/>
            <person name="Detter J.C."/>
            <person name="Han C."/>
            <person name="Tapia R."/>
            <person name="Land M."/>
            <person name="Hauser L."/>
            <person name="Kyrpides N."/>
            <person name="Ivanova N."/>
            <person name="Mikhailova N."/>
            <person name="Pagani I."/>
            <person name="Cadillo-Quiroz H."/>
            <person name="Imachi H."/>
            <person name="Zinder S."/>
            <person name="Liu W."/>
            <person name="Woyke T."/>
        </authorList>
    </citation>
    <scope>NUCLEOTIDE SEQUENCE [LARGE SCALE GENOMIC DNA]</scope>
    <source>
        <strain evidence="9">AL-21</strain>
    </source>
</reference>
<evidence type="ECO:0000256" key="5">
    <source>
        <dbReference type="ARBA" id="ARBA00023136"/>
    </source>
</evidence>
<feature type="transmembrane region" description="Helical" evidence="6">
    <location>
        <begin position="131"/>
        <end position="153"/>
    </location>
</feature>
<dbReference type="GeneID" id="10277017"/>
<dbReference type="EMBL" id="CP002551">
    <property type="protein sequence ID" value="ADZ08823.1"/>
    <property type="molecule type" value="Genomic_DNA"/>
</dbReference>
<keyword evidence="5 6" id="KW-0472">Membrane</keyword>
<evidence type="ECO:0000313" key="8">
    <source>
        <dbReference type="EMBL" id="ADZ08823.1"/>
    </source>
</evidence>
<dbReference type="STRING" id="877455.Metbo_0572"/>
<protein>
    <recommendedName>
        <fullName evidence="6">Ammonium transporter</fullName>
    </recommendedName>
</protein>
<feature type="transmembrane region" description="Helical" evidence="6">
    <location>
        <begin position="284"/>
        <end position="303"/>
    </location>
</feature>
<dbReference type="Proteomes" id="UP000007490">
    <property type="component" value="Chromosome"/>
</dbReference>
<dbReference type="NCBIfam" id="TIGR00836">
    <property type="entry name" value="amt"/>
    <property type="match status" value="1"/>
</dbReference>
<evidence type="ECO:0000256" key="6">
    <source>
        <dbReference type="RuleBase" id="RU362002"/>
    </source>
</evidence>
<evidence type="ECO:0000259" key="7">
    <source>
        <dbReference type="Pfam" id="PF00909"/>
    </source>
</evidence>
<feature type="domain" description="Ammonium transporter AmtB-like" evidence="7">
    <location>
        <begin position="10"/>
        <end position="406"/>
    </location>
</feature>
<keyword evidence="4 6" id="KW-1133">Transmembrane helix</keyword>
<evidence type="ECO:0000256" key="2">
    <source>
        <dbReference type="ARBA" id="ARBA00005887"/>
    </source>
</evidence>
<dbReference type="InterPro" id="IPR029020">
    <property type="entry name" value="Ammonium/urea_transptr"/>
</dbReference>
<keyword evidence="6" id="KW-0924">Ammonia transport</keyword>
<feature type="transmembrane region" description="Helical" evidence="6">
    <location>
        <begin position="199"/>
        <end position="216"/>
    </location>
</feature>
<dbReference type="PRINTS" id="PR00342">
    <property type="entry name" value="RHESUSRHD"/>
</dbReference>
<dbReference type="GO" id="GO:0005886">
    <property type="term" value="C:plasma membrane"/>
    <property type="evidence" value="ECO:0007669"/>
    <property type="project" value="UniProtKB-SubCell"/>
</dbReference>
<dbReference type="SUPFAM" id="SSF111352">
    <property type="entry name" value="Ammonium transporter"/>
    <property type="match status" value="1"/>
</dbReference>
<feature type="transmembrane region" description="Helical" evidence="6">
    <location>
        <begin position="354"/>
        <end position="376"/>
    </location>
</feature>
<keyword evidence="6" id="KW-0813">Transport</keyword>
<dbReference type="PANTHER" id="PTHR43029">
    <property type="entry name" value="AMMONIUM TRANSPORTER MEP2"/>
    <property type="match status" value="1"/>
</dbReference>
<dbReference type="KEGG" id="mel:Metbo_0572"/>
<feature type="transmembrane region" description="Helical" evidence="6">
    <location>
        <begin position="40"/>
        <end position="61"/>
    </location>
</feature>
<dbReference type="eggNOG" id="arCOG04397">
    <property type="taxonomic scope" value="Archaea"/>
</dbReference>
<feature type="transmembrane region" description="Helical" evidence="6">
    <location>
        <begin position="102"/>
        <end position="124"/>
    </location>
</feature>
<dbReference type="GO" id="GO:0008519">
    <property type="term" value="F:ammonium channel activity"/>
    <property type="evidence" value="ECO:0007669"/>
    <property type="project" value="InterPro"/>
</dbReference>
<dbReference type="Gene3D" id="1.10.3430.10">
    <property type="entry name" value="Ammonium transporter AmtB like domains"/>
    <property type="match status" value="1"/>
</dbReference>
<dbReference type="InterPro" id="IPR024041">
    <property type="entry name" value="NH4_transpt_AmtB-like_dom"/>
</dbReference>
<proteinExistence type="inferred from homology"/>
<comment type="subcellular location">
    <subcellularLocation>
        <location evidence="6">Cell membrane</location>
        <topology evidence="6">Multi-pass membrane protein</topology>
    </subcellularLocation>
    <subcellularLocation>
        <location evidence="1">Membrane</location>
        <topology evidence="1">Multi-pass membrane protein</topology>
    </subcellularLocation>
</comment>